<dbReference type="Gene3D" id="3.30.750.24">
    <property type="entry name" value="STAS domain"/>
    <property type="match status" value="1"/>
</dbReference>
<dbReference type="NCBIfam" id="TIGR00377">
    <property type="entry name" value="ant_ant_sig"/>
    <property type="match status" value="1"/>
</dbReference>
<sequence length="123" mass="14135">MSGSFFRLTGGLNKMINIEKYDDVYLISIRSDMTKENVKQFEDVFDTILEKNVNKVIIDFEKVNFIVSQVLGIIIIKTKRLRETGGDIRIVNTNPYIARLLSIIGIGKIIDTFEKKEDALKDF</sequence>
<dbReference type="InterPro" id="IPR003658">
    <property type="entry name" value="Anti-sigma_ant"/>
</dbReference>
<evidence type="ECO:0000313" key="4">
    <source>
        <dbReference type="EMBL" id="PLX15801.1"/>
    </source>
</evidence>
<gene>
    <name evidence="4" type="ORF">C0601_11985</name>
</gene>
<evidence type="ECO:0000256" key="1">
    <source>
        <dbReference type="ARBA" id="ARBA00009013"/>
    </source>
</evidence>
<dbReference type="Pfam" id="PF01740">
    <property type="entry name" value="STAS"/>
    <property type="match status" value="1"/>
</dbReference>
<accession>A0A2N5ZAU4</accession>
<feature type="domain" description="STAS" evidence="3">
    <location>
        <begin position="14"/>
        <end position="123"/>
    </location>
</feature>
<comment type="similarity">
    <text evidence="1 2">Belongs to the anti-sigma-factor antagonist family.</text>
</comment>
<dbReference type="GO" id="GO:0043856">
    <property type="term" value="F:anti-sigma factor antagonist activity"/>
    <property type="evidence" value="ECO:0007669"/>
    <property type="project" value="InterPro"/>
</dbReference>
<evidence type="ECO:0000313" key="5">
    <source>
        <dbReference type="Proteomes" id="UP000234857"/>
    </source>
</evidence>
<dbReference type="InterPro" id="IPR036513">
    <property type="entry name" value="STAS_dom_sf"/>
</dbReference>
<dbReference type="PANTHER" id="PTHR33495">
    <property type="entry name" value="ANTI-SIGMA FACTOR ANTAGONIST TM_1081-RELATED-RELATED"/>
    <property type="match status" value="1"/>
</dbReference>
<dbReference type="InterPro" id="IPR002645">
    <property type="entry name" value="STAS_dom"/>
</dbReference>
<evidence type="ECO:0000259" key="3">
    <source>
        <dbReference type="PROSITE" id="PS50801"/>
    </source>
</evidence>
<name>A0A2N5ZAU4_MUIH1</name>
<dbReference type="Proteomes" id="UP000234857">
    <property type="component" value="Unassembled WGS sequence"/>
</dbReference>
<comment type="caution">
    <text evidence="4">The sequence shown here is derived from an EMBL/GenBank/DDBJ whole genome shotgun (WGS) entry which is preliminary data.</text>
</comment>
<dbReference type="CDD" id="cd07043">
    <property type="entry name" value="STAS_anti-anti-sigma_factors"/>
    <property type="match status" value="1"/>
</dbReference>
<organism evidence="4 5">
    <name type="scientific">Muiribacterium halophilum</name>
    <dbReference type="NCBI Taxonomy" id="2053465"/>
    <lineage>
        <taxon>Bacteria</taxon>
        <taxon>Candidatus Muiribacteriota</taxon>
        <taxon>Candidatus Muiribacteriia</taxon>
        <taxon>Candidatus Muiribacteriales</taxon>
        <taxon>Candidatus Muiribacteriaceae</taxon>
        <taxon>Candidatus Muiribacterium</taxon>
    </lineage>
</organism>
<dbReference type="SUPFAM" id="SSF52091">
    <property type="entry name" value="SpoIIaa-like"/>
    <property type="match status" value="1"/>
</dbReference>
<evidence type="ECO:0000256" key="2">
    <source>
        <dbReference type="RuleBase" id="RU003749"/>
    </source>
</evidence>
<dbReference type="AlphaFoldDB" id="A0A2N5ZAU4"/>
<dbReference type="PROSITE" id="PS50801">
    <property type="entry name" value="STAS"/>
    <property type="match status" value="1"/>
</dbReference>
<reference evidence="4 5" key="1">
    <citation type="submission" date="2017-11" db="EMBL/GenBank/DDBJ databases">
        <title>Genome-resolved metagenomics identifies genetic mobility, metabolic interactions, and unexpected diversity in perchlorate-reducing communities.</title>
        <authorList>
            <person name="Barnum T.P."/>
            <person name="Figueroa I.A."/>
            <person name="Carlstrom C.I."/>
            <person name="Lucas L.N."/>
            <person name="Engelbrektson A.L."/>
            <person name="Coates J.D."/>
        </authorList>
    </citation>
    <scope>NUCLEOTIDE SEQUENCE [LARGE SCALE GENOMIC DNA]</scope>
    <source>
        <strain evidence="4">BM706</strain>
    </source>
</reference>
<protein>
    <recommendedName>
        <fullName evidence="2">Anti-sigma factor antagonist</fullName>
    </recommendedName>
</protein>
<proteinExistence type="inferred from homology"/>
<dbReference type="EMBL" id="PKTG01000129">
    <property type="protein sequence ID" value="PLX15801.1"/>
    <property type="molecule type" value="Genomic_DNA"/>
</dbReference>